<dbReference type="InterPro" id="IPR025565">
    <property type="entry name" value="DUF4328"/>
</dbReference>
<keyword evidence="1" id="KW-1133">Transmembrane helix</keyword>
<dbReference type="RefSeq" id="WP_069782920.1">
    <property type="nucleotide sequence ID" value="NZ_CP017248.1"/>
</dbReference>
<gene>
    <name evidence="3" type="ORF">BFF78_39910</name>
</gene>
<accession>A0A1D7YLH4</accession>
<keyword evidence="4" id="KW-1185">Reference proteome</keyword>
<feature type="transmembrane region" description="Helical" evidence="1">
    <location>
        <begin position="49"/>
        <end position="72"/>
    </location>
</feature>
<reference evidence="4" key="1">
    <citation type="submission" date="2016-09" db="EMBL/GenBank/DDBJ databases">
        <title>Streptomyces puniciscabiei strain:TW1S1 Genome sequencing and assembly.</title>
        <authorList>
            <person name="Kim M.-K."/>
            <person name="Kim S.B."/>
        </authorList>
    </citation>
    <scope>NUCLEOTIDE SEQUENCE [LARGE SCALE GENOMIC DNA]</scope>
    <source>
        <strain evidence="4">TW1S1</strain>
    </source>
</reference>
<sequence length="206" mass="21149">MTASAAQAPWFLARCTQFAVAAAAGGELVRALKAHAHLLHPATTTASDFGQASMIFVNAMTAAVVLFLLWFARCWRNAGLLSPGAVRGSVAWAVVAWLIPVMNLWAPRGLVLDVQRASDPGGGAEGHGNALVNVWWAAWAGHAALSLAAMNLGGGTSLPLLVASEGLDLLAAVLAIAVIQRITSRQAAALRSVTPVPAPAGLPHAS</sequence>
<evidence type="ECO:0000313" key="3">
    <source>
        <dbReference type="EMBL" id="AOR36410.1"/>
    </source>
</evidence>
<feature type="transmembrane region" description="Helical" evidence="1">
    <location>
        <begin position="160"/>
        <end position="179"/>
    </location>
</feature>
<dbReference type="KEGG" id="spun:BFF78_39910"/>
<dbReference type="AlphaFoldDB" id="A0A1D7YLH4"/>
<dbReference type="Proteomes" id="UP000094960">
    <property type="component" value="Chromosome"/>
</dbReference>
<organism evidence="3 4">
    <name type="scientific">Streptomyces fodineus</name>
    <dbReference type="NCBI Taxonomy" id="1904616"/>
    <lineage>
        <taxon>Bacteria</taxon>
        <taxon>Bacillati</taxon>
        <taxon>Actinomycetota</taxon>
        <taxon>Actinomycetes</taxon>
        <taxon>Kitasatosporales</taxon>
        <taxon>Streptomycetaceae</taxon>
        <taxon>Streptomyces</taxon>
    </lineage>
</organism>
<keyword evidence="1" id="KW-0812">Transmembrane</keyword>
<evidence type="ECO:0000256" key="1">
    <source>
        <dbReference type="SAM" id="Phobius"/>
    </source>
</evidence>
<name>A0A1D7YLH4_9ACTN</name>
<protein>
    <recommendedName>
        <fullName evidence="2">DUF4328 domain-containing protein</fullName>
    </recommendedName>
</protein>
<feature type="transmembrane region" description="Helical" evidence="1">
    <location>
        <begin position="84"/>
        <end position="106"/>
    </location>
</feature>
<proteinExistence type="predicted"/>
<evidence type="ECO:0000313" key="4">
    <source>
        <dbReference type="Proteomes" id="UP000094960"/>
    </source>
</evidence>
<dbReference type="EMBL" id="CP017248">
    <property type="protein sequence ID" value="AOR36410.1"/>
    <property type="molecule type" value="Genomic_DNA"/>
</dbReference>
<dbReference type="Pfam" id="PF14219">
    <property type="entry name" value="DUF4328"/>
    <property type="match status" value="1"/>
</dbReference>
<feature type="domain" description="DUF4328" evidence="2">
    <location>
        <begin position="42"/>
        <end position="183"/>
    </location>
</feature>
<keyword evidence="1" id="KW-0472">Membrane</keyword>
<evidence type="ECO:0000259" key="2">
    <source>
        <dbReference type="Pfam" id="PF14219"/>
    </source>
</evidence>